<dbReference type="InterPro" id="IPR050196">
    <property type="entry name" value="Cytochrome_P450_Monoox"/>
</dbReference>
<feature type="binding site" description="axial binding residue" evidence="2">
    <location>
        <position position="561"/>
    </location>
    <ligand>
        <name>heme</name>
        <dbReference type="ChEBI" id="CHEBI:30413"/>
    </ligand>
    <ligandPart>
        <name>Fe</name>
        <dbReference type="ChEBI" id="CHEBI:18248"/>
    </ligandPart>
</feature>
<evidence type="ECO:0000256" key="3">
    <source>
        <dbReference type="RuleBase" id="RU000461"/>
    </source>
</evidence>
<dbReference type="Pfam" id="PF00067">
    <property type="entry name" value="p450"/>
    <property type="match status" value="1"/>
</dbReference>
<evidence type="ECO:0000313" key="5">
    <source>
        <dbReference type="Proteomes" id="UP000054558"/>
    </source>
</evidence>
<dbReference type="EMBL" id="DF237825">
    <property type="protein sequence ID" value="GAQ91885.1"/>
    <property type="molecule type" value="Genomic_DNA"/>
</dbReference>
<evidence type="ECO:0000313" key="4">
    <source>
        <dbReference type="EMBL" id="GAQ91885.1"/>
    </source>
</evidence>
<dbReference type="InterPro" id="IPR036396">
    <property type="entry name" value="Cyt_P450_sf"/>
</dbReference>
<dbReference type="GO" id="GO:0016705">
    <property type="term" value="F:oxidoreductase activity, acting on paired donors, with incorporation or reduction of molecular oxygen"/>
    <property type="evidence" value="ECO:0007669"/>
    <property type="project" value="InterPro"/>
</dbReference>
<gene>
    <name evidence="4" type="ORF">KFL_008760010</name>
</gene>
<comment type="cofactor">
    <cofactor evidence="2">
        <name>heme</name>
        <dbReference type="ChEBI" id="CHEBI:30413"/>
    </cofactor>
</comment>
<evidence type="ECO:0000256" key="2">
    <source>
        <dbReference type="PIRSR" id="PIRSR602401-1"/>
    </source>
</evidence>
<dbReference type="OMA" id="HEPNWQL"/>
<keyword evidence="2 3" id="KW-0479">Metal-binding</keyword>
<evidence type="ECO:0000256" key="1">
    <source>
        <dbReference type="ARBA" id="ARBA00010617"/>
    </source>
</evidence>
<dbReference type="PANTHER" id="PTHR24291">
    <property type="entry name" value="CYTOCHROME P450 FAMILY 4"/>
    <property type="match status" value="1"/>
</dbReference>
<dbReference type="PROSITE" id="PS00086">
    <property type="entry name" value="CYTOCHROME_P450"/>
    <property type="match status" value="1"/>
</dbReference>
<dbReference type="PANTHER" id="PTHR24291:SF183">
    <property type="entry name" value="CYTOCHROME P450 97B3, CHLOROPLASTIC"/>
    <property type="match status" value="1"/>
</dbReference>
<proteinExistence type="inferred from homology"/>
<keyword evidence="2 3" id="KW-0408">Iron</keyword>
<protein>
    <submittedName>
        <fullName evidence="4">Cytochrome p450</fullName>
    </submittedName>
</protein>
<keyword evidence="3" id="KW-0560">Oxidoreductase</keyword>
<dbReference type="GO" id="GO:0004497">
    <property type="term" value="F:monooxygenase activity"/>
    <property type="evidence" value="ECO:0007669"/>
    <property type="project" value="UniProtKB-KW"/>
</dbReference>
<dbReference type="SUPFAM" id="SSF48264">
    <property type="entry name" value="Cytochrome P450"/>
    <property type="match status" value="1"/>
</dbReference>
<dbReference type="GO" id="GO:0005506">
    <property type="term" value="F:iron ion binding"/>
    <property type="evidence" value="ECO:0007669"/>
    <property type="project" value="InterPro"/>
</dbReference>
<dbReference type="AlphaFoldDB" id="A0A1Y1ILX9"/>
<dbReference type="STRING" id="105231.A0A1Y1ILX9"/>
<dbReference type="PRINTS" id="PR00463">
    <property type="entry name" value="EP450I"/>
</dbReference>
<dbReference type="PRINTS" id="PR00385">
    <property type="entry name" value="P450"/>
</dbReference>
<dbReference type="CDD" id="cd11046">
    <property type="entry name" value="CYP97"/>
    <property type="match status" value="1"/>
</dbReference>
<dbReference type="Proteomes" id="UP000054558">
    <property type="component" value="Unassembled WGS sequence"/>
</dbReference>
<sequence length="630" mass="68872">MASSTACLRLPCAPAGLSGPQSCRGAHFSPQRAAPAGSIGRARTGLRTVGANGTRNGGVVAGQGSFWGGALQLECTARKNEKVDRRAGECRCAGNEDGGKPGRSYSLYDQASNLLTNVLNPGGSGNMPVAEGAVSDLFGRPLFFALYDWFMEHGPIYKLAFGPKAFVVISDPIIARHILRENTFGYDKGVLADILEPIMGKGLIPADLETWKGRRRAVVPAFHAAYLEAMVGVFGRCGQRTVDKLDGLLAGAGGEVRIDMEAEYSNLALDIIGISVFNYDFGSVTKESPIIQAVYGVLYEAEHRSTFYVPYWKFPPARWLVPRQRKFATDMAQINATLTDLINQARDTRQEEDLEALQQRDYSKVKDASLLRFLVDMRGEDATNQQLRDDLMTMLIAGHETTAAVLTWATFMLAQNPAAVAKAQEEVDRVLGDRQPSLADIKQLEFIRLIVAESLRLYPQPPLLIRRSLQPDTLPGGHNGHPEGHAIPAGTDLFISVYNVHRSPYCWNDPEAFRPERFQESRPGFEGWAGFDPSRSPGALYPNETMADFAYLPFGGGSRKCVGDQFAVMESVVGLAMLLRRYNIALAGTPEDVQMQTGATIHTKDGLWCRLSKRQPGTAVKAQEQAAVTV</sequence>
<dbReference type="InterPro" id="IPR001128">
    <property type="entry name" value="Cyt_P450"/>
</dbReference>
<keyword evidence="3" id="KW-0503">Monooxygenase</keyword>
<keyword evidence="2 3" id="KW-0349">Heme</keyword>
<dbReference type="GO" id="GO:0020037">
    <property type="term" value="F:heme binding"/>
    <property type="evidence" value="ECO:0007669"/>
    <property type="project" value="InterPro"/>
</dbReference>
<dbReference type="InterPro" id="IPR017972">
    <property type="entry name" value="Cyt_P450_CS"/>
</dbReference>
<name>A0A1Y1ILX9_KLENI</name>
<organism evidence="4 5">
    <name type="scientific">Klebsormidium nitens</name>
    <name type="common">Green alga</name>
    <name type="synonym">Ulothrix nitens</name>
    <dbReference type="NCBI Taxonomy" id="105231"/>
    <lineage>
        <taxon>Eukaryota</taxon>
        <taxon>Viridiplantae</taxon>
        <taxon>Streptophyta</taxon>
        <taxon>Klebsormidiophyceae</taxon>
        <taxon>Klebsormidiales</taxon>
        <taxon>Klebsormidiaceae</taxon>
        <taxon>Klebsormidium</taxon>
    </lineage>
</organism>
<dbReference type="OrthoDB" id="1470350at2759"/>
<accession>A0A1Y1ILX9</accession>
<reference evidence="4 5" key="1">
    <citation type="journal article" date="2014" name="Nat. Commun.">
        <title>Klebsormidium flaccidum genome reveals primary factors for plant terrestrial adaptation.</title>
        <authorList>
            <person name="Hori K."/>
            <person name="Maruyama F."/>
            <person name="Fujisawa T."/>
            <person name="Togashi T."/>
            <person name="Yamamoto N."/>
            <person name="Seo M."/>
            <person name="Sato S."/>
            <person name="Yamada T."/>
            <person name="Mori H."/>
            <person name="Tajima N."/>
            <person name="Moriyama T."/>
            <person name="Ikeuchi M."/>
            <person name="Watanabe M."/>
            <person name="Wada H."/>
            <person name="Kobayashi K."/>
            <person name="Saito M."/>
            <person name="Masuda T."/>
            <person name="Sasaki-Sekimoto Y."/>
            <person name="Mashiguchi K."/>
            <person name="Awai K."/>
            <person name="Shimojima M."/>
            <person name="Masuda S."/>
            <person name="Iwai M."/>
            <person name="Nobusawa T."/>
            <person name="Narise T."/>
            <person name="Kondo S."/>
            <person name="Saito H."/>
            <person name="Sato R."/>
            <person name="Murakawa M."/>
            <person name="Ihara Y."/>
            <person name="Oshima-Yamada Y."/>
            <person name="Ohtaka K."/>
            <person name="Satoh M."/>
            <person name="Sonobe K."/>
            <person name="Ishii M."/>
            <person name="Ohtani R."/>
            <person name="Kanamori-Sato M."/>
            <person name="Honoki R."/>
            <person name="Miyazaki D."/>
            <person name="Mochizuki H."/>
            <person name="Umetsu J."/>
            <person name="Higashi K."/>
            <person name="Shibata D."/>
            <person name="Kamiya Y."/>
            <person name="Sato N."/>
            <person name="Nakamura Y."/>
            <person name="Tabata S."/>
            <person name="Ida S."/>
            <person name="Kurokawa K."/>
            <person name="Ohta H."/>
        </authorList>
    </citation>
    <scope>NUCLEOTIDE SEQUENCE [LARGE SCALE GENOMIC DNA]</scope>
    <source>
        <strain evidence="4 5">NIES-2285</strain>
    </source>
</reference>
<dbReference type="InterPro" id="IPR002401">
    <property type="entry name" value="Cyt_P450_E_grp-I"/>
</dbReference>
<dbReference type="Gene3D" id="1.10.630.10">
    <property type="entry name" value="Cytochrome P450"/>
    <property type="match status" value="1"/>
</dbReference>
<comment type="similarity">
    <text evidence="1 3">Belongs to the cytochrome P450 family.</text>
</comment>
<keyword evidence="5" id="KW-1185">Reference proteome</keyword>